<dbReference type="InterPro" id="IPR001304">
    <property type="entry name" value="C-type_lectin-like"/>
</dbReference>
<accession>A0A6A4W6A9</accession>
<dbReference type="SMART" id="SM00034">
    <property type="entry name" value="CLECT"/>
    <property type="match status" value="1"/>
</dbReference>
<gene>
    <name evidence="4" type="ORF">FJT64_025901</name>
</gene>
<keyword evidence="1" id="KW-1015">Disulfide bond</keyword>
<keyword evidence="2" id="KW-0732">Signal</keyword>
<dbReference type="PANTHER" id="PTHR21407">
    <property type="entry name" value="RE43931P-RELATED"/>
    <property type="match status" value="1"/>
</dbReference>
<sequence length="196" mass="21666">MLKGKMQASVLLSAVVLVATLGAQPAHGQRWKLDDGKVVFERGKPEKPRTAPKSASNGHYGMFYSFLDPLLASRRFSWQQSEAICNFHGMTLASLQDDRKHFKVARLMGVLKVDGVWTSGARSQYDFYWGLGEPVSYSRFKGWSRTGAVGRGQPDNAGGDEHCLAVLNNAFGDGITWHDVACDRRMAFVCEPPPDD</sequence>
<dbReference type="PROSITE" id="PS50041">
    <property type="entry name" value="C_TYPE_LECTIN_2"/>
    <property type="match status" value="1"/>
</dbReference>
<dbReference type="AlphaFoldDB" id="A0A6A4W6A9"/>
<keyword evidence="5" id="KW-1185">Reference proteome</keyword>
<dbReference type="PROSITE" id="PS00615">
    <property type="entry name" value="C_TYPE_LECTIN_1"/>
    <property type="match status" value="1"/>
</dbReference>
<dbReference type="OrthoDB" id="6375279at2759"/>
<evidence type="ECO:0000259" key="3">
    <source>
        <dbReference type="PROSITE" id="PS50041"/>
    </source>
</evidence>
<name>A0A6A4W6A9_AMPAM</name>
<reference evidence="4 5" key="1">
    <citation type="submission" date="2019-07" db="EMBL/GenBank/DDBJ databases">
        <title>Draft genome assembly of a fouling barnacle, Amphibalanus amphitrite (Darwin, 1854): The first reference genome for Thecostraca.</title>
        <authorList>
            <person name="Kim W."/>
        </authorList>
    </citation>
    <scope>NUCLEOTIDE SEQUENCE [LARGE SCALE GENOMIC DNA]</scope>
    <source>
        <strain evidence="4">SNU_AA5</strain>
        <tissue evidence="4">Soma without cirri and trophi</tissue>
    </source>
</reference>
<evidence type="ECO:0000313" key="5">
    <source>
        <dbReference type="Proteomes" id="UP000440578"/>
    </source>
</evidence>
<feature type="signal peptide" evidence="2">
    <location>
        <begin position="1"/>
        <end position="28"/>
    </location>
</feature>
<protein>
    <recommendedName>
        <fullName evidence="3">C-type lectin domain-containing protein</fullName>
    </recommendedName>
</protein>
<dbReference type="EMBL" id="VIIS01001109">
    <property type="protein sequence ID" value="KAF0301945.1"/>
    <property type="molecule type" value="Genomic_DNA"/>
</dbReference>
<dbReference type="InterPro" id="IPR016186">
    <property type="entry name" value="C-type_lectin-like/link_sf"/>
</dbReference>
<comment type="caution">
    <text evidence="4">The sequence shown here is derived from an EMBL/GenBank/DDBJ whole genome shotgun (WGS) entry which is preliminary data.</text>
</comment>
<dbReference type="Pfam" id="PF00059">
    <property type="entry name" value="Lectin_C"/>
    <property type="match status" value="1"/>
</dbReference>
<dbReference type="SUPFAM" id="SSF56436">
    <property type="entry name" value="C-type lectin-like"/>
    <property type="match status" value="1"/>
</dbReference>
<evidence type="ECO:0000256" key="2">
    <source>
        <dbReference type="SAM" id="SignalP"/>
    </source>
</evidence>
<dbReference type="Gene3D" id="3.10.100.10">
    <property type="entry name" value="Mannose-Binding Protein A, subunit A"/>
    <property type="match status" value="1"/>
</dbReference>
<dbReference type="CDD" id="cd00037">
    <property type="entry name" value="CLECT"/>
    <property type="match status" value="1"/>
</dbReference>
<feature type="domain" description="C-type lectin" evidence="3">
    <location>
        <begin position="59"/>
        <end position="191"/>
    </location>
</feature>
<dbReference type="Proteomes" id="UP000440578">
    <property type="component" value="Unassembled WGS sequence"/>
</dbReference>
<dbReference type="InterPro" id="IPR018378">
    <property type="entry name" value="C-type_lectin_CS"/>
</dbReference>
<dbReference type="InterPro" id="IPR016187">
    <property type="entry name" value="CTDL_fold"/>
</dbReference>
<evidence type="ECO:0000256" key="1">
    <source>
        <dbReference type="ARBA" id="ARBA00023157"/>
    </source>
</evidence>
<organism evidence="4 5">
    <name type="scientific">Amphibalanus amphitrite</name>
    <name type="common">Striped barnacle</name>
    <name type="synonym">Balanus amphitrite</name>
    <dbReference type="NCBI Taxonomy" id="1232801"/>
    <lineage>
        <taxon>Eukaryota</taxon>
        <taxon>Metazoa</taxon>
        <taxon>Ecdysozoa</taxon>
        <taxon>Arthropoda</taxon>
        <taxon>Crustacea</taxon>
        <taxon>Multicrustacea</taxon>
        <taxon>Cirripedia</taxon>
        <taxon>Thoracica</taxon>
        <taxon>Thoracicalcarea</taxon>
        <taxon>Balanomorpha</taxon>
        <taxon>Balanoidea</taxon>
        <taxon>Balanidae</taxon>
        <taxon>Amphibalaninae</taxon>
        <taxon>Amphibalanus</taxon>
    </lineage>
</organism>
<proteinExistence type="predicted"/>
<evidence type="ECO:0000313" key="4">
    <source>
        <dbReference type="EMBL" id="KAF0301945.1"/>
    </source>
</evidence>
<feature type="chain" id="PRO_5025338672" description="C-type lectin domain-containing protein" evidence="2">
    <location>
        <begin position="29"/>
        <end position="196"/>
    </location>
</feature>